<feature type="transmembrane region" description="Helical" evidence="1">
    <location>
        <begin position="150"/>
        <end position="168"/>
    </location>
</feature>
<feature type="transmembrane region" description="Helical" evidence="1">
    <location>
        <begin position="109"/>
        <end position="130"/>
    </location>
</feature>
<evidence type="ECO:0000313" key="2">
    <source>
        <dbReference type="EMBL" id="PAV20002.1"/>
    </source>
</evidence>
<keyword evidence="1" id="KW-0812">Transmembrane</keyword>
<evidence type="ECO:0000313" key="3">
    <source>
        <dbReference type="Proteomes" id="UP000217199"/>
    </source>
</evidence>
<keyword evidence="1" id="KW-0472">Membrane</keyword>
<name>A0A286UK99_9AGAM</name>
<dbReference type="PANTHER" id="PTHR32251">
    <property type="entry name" value="3-OXO-5-ALPHA-STEROID 4-DEHYDROGENASE"/>
    <property type="match status" value="1"/>
</dbReference>
<evidence type="ECO:0000256" key="1">
    <source>
        <dbReference type="SAM" id="Phobius"/>
    </source>
</evidence>
<feature type="transmembrane region" description="Helical" evidence="1">
    <location>
        <begin position="68"/>
        <end position="88"/>
    </location>
</feature>
<proteinExistence type="predicted"/>
<dbReference type="Pfam" id="PF06966">
    <property type="entry name" value="DUF1295"/>
    <property type="match status" value="1"/>
</dbReference>
<keyword evidence="3" id="KW-1185">Reference proteome</keyword>
<protein>
    <submittedName>
        <fullName evidence="2">Uncharacterized protein</fullName>
    </submittedName>
</protein>
<dbReference type="Proteomes" id="UP000217199">
    <property type="component" value="Unassembled WGS sequence"/>
</dbReference>
<organism evidence="2 3">
    <name type="scientific">Pyrrhoderma noxium</name>
    <dbReference type="NCBI Taxonomy" id="2282107"/>
    <lineage>
        <taxon>Eukaryota</taxon>
        <taxon>Fungi</taxon>
        <taxon>Dikarya</taxon>
        <taxon>Basidiomycota</taxon>
        <taxon>Agaricomycotina</taxon>
        <taxon>Agaricomycetes</taxon>
        <taxon>Hymenochaetales</taxon>
        <taxon>Hymenochaetaceae</taxon>
        <taxon>Pyrrhoderma</taxon>
    </lineage>
</organism>
<comment type="caution">
    <text evidence="2">The sequence shown here is derived from an EMBL/GenBank/DDBJ whole genome shotgun (WGS) entry which is preliminary data.</text>
</comment>
<dbReference type="InterPro" id="IPR010721">
    <property type="entry name" value="UstE-like"/>
</dbReference>
<feature type="transmembrane region" description="Helical" evidence="1">
    <location>
        <begin position="197"/>
        <end position="215"/>
    </location>
</feature>
<dbReference type="InParanoid" id="A0A286UK99"/>
<dbReference type="OrthoDB" id="67965at2759"/>
<feature type="transmembrane region" description="Helical" evidence="1">
    <location>
        <begin position="45"/>
        <end position="62"/>
    </location>
</feature>
<dbReference type="GO" id="GO:0016020">
    <property type="term" value="C:membrane"/>
    <property type="evidence" value="ECO:0007669"/>
    <property type="project" value="TreeGrafter"/>
</dbReference>
<dbReference type="PANTHER" id="PTHR32251:SF15">
    <property type="entry name" value="3-OXO-5-ALPHA-STEROID 4-DEHYDROGENASE (DUF1295)"/>
    <property type="match status" value="1"/>
</dbReference>
<feature type="transmembrane region" description="Helical" evidence="1">
    <location>
        <begin position="12"/>
        <end position="33"/>
    </location>
</feature>
<dbReference type="PROSITE" id="PS50244">
    <property type="entry name" value="S5A_REDUCTASE"/>
    <property type="match status" value="1"/>
</dbReference>
<sequence>MAPVHALDKYYLAITLLVTIGYQALGFFIAWTFQFDKITDFTGGSNFFILALLTLLIGNTFYARNIIASVLVMVWAARLAGFLLFRVLKTGSDSRFDEIRSHFFKFMGFWIGQVVWVWAVSLPLTILNSPSVSDPSLGGSNPGFGTSRDIAGIVLWAIGWLIESISDVQKFRYKSSRPRKDDPPSFGIWKWSRHPPYFGEMLCWWGIWILCLSPTTNGTLPVPAGRAQYGAIMSPIFTTLLLMFASGVPTAEKPTAKKYYILSNGPDAKDEYRGAWGKYRQYLQSTSILIPIPPALYRPMPAILKRTIFFDFPMYQFDEHTDGPMAVEEERRKKGSGSRV</sequence>
<dbReference type="AlphaFoldDB" id="A0A286UK99"/>
<feature type="transmembrane region" description="Helical" evidence="1">
    <location>
        <begin position="227"/>
        <end position="248"/>
    </location>
</feature>
<dbReference type="EMBL" id="NBII01000004">
    <property type="protein sequence ID" value="PAV20002.1"/>
    <property type="molecule type" value="Genomic_DNA"/>
</dbReference>
<keyword evidence="1" id="KW-1133">Transmembrane helix</keyword>
<dbReference type="Gene3D" id="1.20.120.1630">
    <property type="match status" value="1"/>
</dbReference>
<gene>
    <name evidence="2" type="ORF">PNOK_0493600</name>
</gene>
<reference evidence="2 3" key="1">
    <citation type="journal article" date="2017" name="Mol. Ecol.">
        <title>Comparative and population genomic landscape of Phellinus noxius: A hypervariable fungus causing root rot in trees.</title>
        <authorList>
            <person name="Chung C.L."/>
            <person name="Lee T.J."/>
            <person name="Akiba M."/>
            <person name="Lee H.H."/>
            <person name="Kuo T.H."/>
            <person name="Liu D."/>
            <person name="Ke H.M."/>
            <person name="Yokoi T."/>
            <person name="Roa M.B."/>
            <person name="Lu M.J."/>
            <person name="Chang Y.Y."/>
            <person name="Ann P.J."/>
            <person name="Tsai J.N."/>
            <person name="Chen C.Y."/>
            <person name="Tzean S.S."/>
            <person name="Ota Y."/>
            <person name="Hattori T."/>
            <person name="Sahashi N."/>
            <person name="Liou R.F."/>
            <person name="Kikuchi T."/>
            <person name="Tsai I.J."/>
        </authorList>
    </citation>
    <scope>NUCLEOTIDE SEQUENCE [LARGE SCALE GENOMIC DNA]</scope>
    <source>
        <strain evidence="2 3">FFPRI411160</strain>
    </source>
</reference>
<accession>A0A286UK99</accession>